<dbReference type="SUPFAM" id="SSF52540">
    <property type="entry name" value="P-loop containing nucleoside triphosphate hydrolases"/>
    <property type="match status" value="1"/>
</dbReference>
<gene>
    <name evidence="2" type="ORF">HORIV_56470</name>
</gene>
<protein>
    <recommendedName>
        <fullName evidence="1">Novel STAND NTPase 5 domain-containing protein</fullName>
    </recommendedName>
</protein>
<dbReference type="EMBL" id="AP019416">
    <property type="protein sequence ID" value="BBI53226.1"/>
    <property type="molecule type" value="Genomic_DNA"/>
</dbReference>
<evidence type="ECO:0000259" key="1">
    <source>
        <dbReference type="Pfam" id="PF25199"/>
    </source>
</evidence>
<evidence type="ECO:0000313" key="3">
    <source>
        <dbReference type="Proteomes" id="UP000289555"/>
    </source>
</evidence>
<feature type="domain" description="Novel STAND NTPase 5" evidence="1">
    <location>
        <begin position="107"/>
        <end position="252"/>
    </location>
</feature>
<evidence type="ECO:0000313" key="2">
    <source>
        <dbReference type="EMBL" id="BBI53226.1"/>
    </source>
</evidence>
<reference evidence="3" key="1">
    <citation type="journal article" date="2019" name="Microbiol. Resour. Announc.">
        <title>Complete Genome Sequence of Halomonas olivaria, a Moderately Halophilic Bacterium Isolated from Olive Processing Effluents, Obtained by Nanopore Sequencing.</title>
        <authorList>
            <person name="Nagata S."/>
            <person name="Ii K.M."/>
            <person name="Tsukimi T."/>
            <person name="Miura M.C."/>
            <person name="Galipon J."/>
            <person name="Arakawa K."/>
        </authorList>
    </citation>
    <scope>NUCLEOTIDE SEQUENCE [LARGE SCALE GENOMIC DNA]</scope>
    <source>
        <strain evidence="3">TYRC17</strain>
    </source>
</reference>
<accession>A0ABN5X2A9</accession>
<sequence length="496" mass="57216">MEVQEEAPQGQIHYFIKPGLKEAETQFWAQRRITAINNTLEGFVNELNGSISDNDRNLTLAKPSSNHSITKRFSVKSPPSENLVRFLTDSAEHIHSDLPYTKFTPEEFYKGFDLGWYPIAEGLNTDRKLADKINEEVIKKPESERRRTVELYLIKGAAGSGKSVILREIAWKCRAQGIGTFIWIKDIPKIDITVLKELHEKTKERIFIFWDDAAINSIKISQAIKQLSNDNIPVTILTAERFSDWNNRCDNLDELVGKVYEVGRLSHSEISDLVDKLDIHSCLGPNLIPKNRDERIAEFSDKFERQLLVALYEATMGKSFEEIIVDEYIKISPPTAQSIYRTICTLNRLRVPVRAGLIARIHDIPFIAFKERFHKPLEQIVLWATNAGDHDAHYKARHPEIADIIFRHVLTDTHEKYNEYIRILDKINISFESDNSSYRSLIRAKTLTDIFPDYTDVASIYEKANQSIGKDSYLYNKWQILKESGPMEVLKRPSKY</sequence>
<dbReference type="Proteomes" id="UP000289555">
    <property type="component" value="Chromosome"/>
</dbReference>
<proteinExistence type="predicted"/>
<organism evidence="2 3">
    <name type="scientific">Vreelandella olivaria</name>
    <dbReference type="NCBI Taxonomy" id="390919"/>
    <lineage>
        <taxon>Bacteria</taxon>
        <taxon>Pseudomonadati</taxon>
        <taxon>Pseudomonadota</taxon>
        <taxon>Gammaproteobacteria</taxon>
        <taxon>Oceanospirillales</taxon>
        <taxon>Halomonadaceae</taxon>
        <taxon>Vreelandella</taxon>
    </lineage>
</organism>
<dbReference type="InterPro" id="IPR057574">
    <property type="entry name" value="nSTAND_NTPase5_dom"/>
</dbReference>
<name>A0ABN5X2A9_9GAMM</name>
<dbReference type="InterPro" id="IPR027417">
    <property type="entry name" value="P-loop_NTPase"/>
</dbReference>
<dbReference type="Pfam" id="PF25199">
    <property type="entry name" value="nSTAND_NTPase5"/>
    <property type="match status" value="1"/>
</dbReference>
<keyword evidence="3" id="KW-1185">Reference proteome</keyword>